<accession>A0A2K2DI60</accession>
<evidence type="ECO:0000313" key="1">
    <source>
        <dbReference type="EMBL" id="PNT73954.1"/>
    </source>
</evidence>
<reference evidence="1" key="2">
    <citation type="submission" date="2017-06" db="EMBL/GenBank/DDBJ databases">
        <title>WGS assembly of Brachypodium distachyon.</title>
        <authorList>
            <consortium name="The International Brachypodium Initiative"/>
            <person name="Lucas S."/>
            <person name="Harmon-Smith M."/>
            <person name="Lail K."/>
            <person name="Tice H."/>
            <person name="Grimwood J."/>
            <person name="Bruce D."/>
            <person name="Barry K."/>
            <person name="Shu S."/>
            <person name="Lindquist E."/>
            <person name="Wang M."/>
            <person name="Pitluck S."/>
            <person name="Vogel J.P."/>
            <person name="Garvin D.F."/>
            <person name="Mockler T.C."/>
            <person name="Schmutz J."/>
            <person name="Rokhsar D."/>
            <person name="Bevan M.W."/>
        </authorList>
    </citation>
    <scope>NUCLEOTIDE SEQUENCE</scope>
    <source>
        <strain evidence="1">Bd21</strain>
    </source>
</reference>
<protein>
    <submittedName>
        <fullName evidence="1 2">Uncharacterized protein</fullName>
    </submittedName>
</protein>
<dbReference type="Proteomes" id="UP000008810">
    <property type="component" value="Chromosome 1"/>
</dbReference>
<name>A0A2K2DI60_BRADI</name>
<dbReference type="AlphaFoldDB" id="A0A2K2DI60"/>
<gene>
    <name evidence="1" type="ORF">BRADI_1g04935v3</name>
</gene>
<reference evidence="1 2" key="1">
    <citation type="journal article" date="2010" name="Nature">
        <title>Genome sequencing and analysis of the model grass Brachypodium distachyon.</title>
        <authorList>
            <consortium name="International Brachypodium Initiative"/>
        </authorList>
    </citation>
    <scope>NUCLEOTIDE SEQUENCE [LARGE SCALE GENOMIC DNA]</scope>
    <source>
        <strain evidence="1 2">Bd21</strain>
    </source>
</reference>
<dbReference type="Gramene" id="PNT73954">
    <property type="protein sequence ID" value="PNT73954"/>
    <property type="gene ID" value="BRADI_1g04935v3"/>
</dbReference>
<reference evidence="2" key="3">
    <citation type="submission" date="2018-08" db="UniProtKB">
        <authorList>
            <consortium name="EnsemblPlants"/>
        </authorList>
    </citation>
    <scope>IDENTIFICATION</scope>
    <source>
        <strain evidence="2">cv. Bd21</strain>
    </source>
</reference>
<sequence>MYRVLPPSLWDGGSMFTRTMGSVHMRFECDCAKLHNQRLVLIRVILFFFRCTWVDRDSSERVITPFSAPSSSCFFQVSGVSCWPLPQGDMTGETCNEGFRLIRRK</sequence>
<dbReference type="EMBL" id="CM000880">
    <property type="protein sequence ID" value="PNT73954.1"/>
    <property type="molecule type" value="Genomic_DNA"/>
</dbReference>
<dbReference type="EnsemblPlants" id="PNT73954">
    <property type="protein sequence ID" value="PNT73954"/>
    <property type="gene ID" value="BRADI_1g04935v3"/>
</dbReference>
<organism evidence="1">
    <name type="scientific">Brachypodium distachyon</name>
    <name type="common">Purple false brome</name>
    <name type="synonym">Trachynia distachya</name>
    <dbReference type="NCBI Taxonomy" id="15368"/>
    <lineage>
        <taxon>Eukaryota</taxon>
        <taxon>Viridiplantae</taxon>
        <taxon>Streptophyta</taxon>
        <taxon>Embryophyta</taxon>
        <taxon>Tracheophyta</taxon>
        <taxon>Spermatophyta</taxon>
        <taxon>Magnoliopsida</taxon>
        <taxon>Liliopsida</taxon>
        <taxon>Poales</taxon>
        <taxon>Poaceae</taxon>
        <taxon>BOP clade</taxon>
        <taxon>Pooideae</taxon>
        <taxon>Stipodae</taxon>
        <taxon>Brachypodieae</taxon>
        <taxon>Brachypodium</taxon>
    </lineage>
</organism>
<keyword evidence="3" id="KW-1185">Reference proteome</keyword>
<evidence type="ECO:0000313" key="2">
    <source>
        <dbReference type="EnsemblPlants" id="PNT73954"/>
    </source>
</evidence>
<evidence type="ECO:0000313" key="3">
    <source>
        <dbReference type="Proteomes" id="UP000008810"/>
    </source>
</evidence>
<dbReference type="InParanoid" id="A0A2K2DI60"/>
<proteinExistence type="predicted"/>